<organism evidence="1 2">
    <name type="scientific">Caloramator mitchellensis</name>
    <dbReference type="NCBI Taxonomy" id="908809"/>
    <lineage>
        <taxon>Bacteria</taxon>
        <taxon>Bacillati</taxon>
        <taxon>Bacillota</taxon>
        <taxon>Clostridia</taxon>
        <taxon>Eubacteriales</taxon>
        <taxon>Clostridiaceae</taxon>
        <taxon>Caloramator</taxon>
    </lineage>
</organism>
<comment type="caution">
    <text evidence="1">The sequence shown here is derived from an EMBL/GenBank/DDBJ whole genome shotgun (WGS) entry which is preliminary data.</text>
</comment>
<dbReference type="STRING" id="908809.ABG79_02443"/>
<accession>A0A0R3JY03</accession>
<dbReference type="AlphaFoldDB" id="A0A0R3JY03"/>
<dbReference type="RefSeq" id="WP_057979706.1">
    <property type="nucleotide sequence ID" value="NZ_LKHP01000033.1"/>
</dbReference>
<dbReference type="OrthoDB" id="9897000at2"/>
<keyword evidence="2" id="KW-1185">Reference proteome</keyword>
<name>A0A0R3JY03_CALMK</name>
<proteinExistence type="predicted"/>
<dbReference type="Proteomes" id="UP000052015">
    <property type="component" value="Unassembled WGS sequence"/>
</dbReference>
<gene>
    <name evidence="1" type="ORF">ABG79_02443</name>
</gene>
<protein>
    <submittedName>
        <fullName evidence="1">Uncharacterized protein</fullName>
    </submittedName>
</protein>
<dbReference type="EMBL" id="LKHP01000033">
    <property type="protein sequence ID" value="KRQ85788.1"/>
    <property type="molecule type" value="Genomic_DNA"/>
</dbReference>
<reference evidence="1 2" key="1">
    <citation type="submission" date="2015-09" db="EMBL/GenBank/DDBJ databases">
        <title>Draft genome sequence of a Caloramator mitchellensis, a moderate thermophile from the Great Artesian Basin of Australia.</title>
        <authorList>
            <person name="Patel B.K."/>
        </authorList>
    </citation>
    <scope>NUCLEOTIDE SEQUENCE [LARGE SCALE GENOMIC DNA]</scope>
    <source>
        <strain evidence="1 2">VF08</strain>
    </source>
</reference>
<sequence length="234" mass="28663">MILEAKYLKEQREDYNKLINFLNEYYKIEIKNEVKNDLKLIHKVSWIIIIWLRELKRNKIESKFLNEILTNLISMIHVYIHNDIKLCNFILRNSIENFIRFYNIYLSQIDTASSPDKIFEIIFNKFNDNMCFINNNFQILRSVYKECCDYIHSNNLDDENFCKNLDQYDNFYDDKEITRFNNNFDNVHRAMNNLILLNSKMIYEQMYLNNKSIIDDFVNKDDMKKIIEVWRYKS</sequence>
<evidence type="ECO:0000313" key="1">
    <source>
        <dbReference type="EMBL" id="KRQ85788.1"/>
    </source>
</evidence>
<evidence type="ECO:0000313" key="2">
    <source>
        <dbReference type="Proteomes" id="UP000052015"/>
    </source>
</evidence>